<organism evidence="5 6">
    <name type="scientific">Ranatra chinensis</name>
    <dbReference type="NCBI Taxonomy" id="642074"/>
    <lineage>
        <taxon>Eukaryota</taxon>
        <taxon>Metazoa</taxon>
        <taxon>Ecdysozoa</taxon>
        <taxon>Arthropoda</taxon>
        <taxon>Hexapoda</taxon>
        <taxon>Insecta</taxon>
        <taxon>Pterygota</taxon>
        <taxon>Neoptera</taxon>
        <taxon>Paraneoptera</taxon>
        <taxon>Hemiptera</taxon>
        <taxon>Heteroptera</taxon>
        <taxon>Panheteroptera</taxon>
        <taxon>Nepomorpha</taxon>
        <taxon>Nepidae</taxon>
        <taxon>Ranatrinae</taxon>
        <taxon>Ranatra</taxon>
    </lineage>
</organism>
<dbReference type="EMBL" id="JBFDAA010000012">
    <property type="protein sequence ID" value="KAL1123077.1"/>
    <property type="molecule type" value="Genomic_DNA"/>
</dbReference>
<dbReference type="SUPFAM" id="SSF55729">
    <property type="entry name" value="Acyl-CoA N-acyltransferases (Nat)"/>
    <property type="match status" value="1"/>
</dbReference>
<evidence type="ECO:0000259" key="4">
    <source>
        <dbReference type="PROSITE" id="PS51186"/>
    </source>
</evidence>
<protein>
    <recommendedName>
        <fullName evidence="4">N-acetyltransferase domain-containing protein</fullName>
    </recommendedName>
</protein>
<comment type="caution">
    <text evidence="5">The sequence shown here is derived from an EMBL/GenBank/DDBJ whole genome shotgun (WGS) entry which is preliminary data.</text>
</comment>
<dbReference type="Gene3D" id="3.40.630.30">
    <property type="match status" value="1"/>
</dbReference>
<dbReference type="GO" id="GO:0008080">
    <property type="term" value="F:N-acetyltransferase activity"/>
    <property type="evidence" value="ECO:0007669"/>
    <property type="project" value="UniProtKB-ARBA"/>
</dbReference>
<dbReference type="CDD" id="cd04301">
    <property type="entry name" value="NAT_SF"/>
    <property type="match status" value="1"/>
</dbReference>
<dbReference type="PANTHER" id="PTHR10545">
    <property type="entry name" value="DIAMINE N-ACETYLTRANSFERASE"/>
    <property type="match status" value="1"/>
</dbReference>
<dbReference type="InterPro" id="IPR051016">
    <property type="entry name" value="Diverse_Substrate_AcTransf"/>
</dbReference>
<sequence>MDLIPEWNPEENIMMETEVRKKSTENMSLNVVIRNAKREDCPEISRLTKELASYLQKPGEVEMTVEDLEQNGFCIKSPLYKSLVVEDPAETGEVFNSDGSTDLPRKLIGVAVFYYGFSTWKGKILYLENFIISEKYRGNGLGEALFRQVCQVAKEEDCKTLEFIAINGTRAINFYRRFRAKDMTLLHNGHLYMIDRKDFT</sequence>
<evidence type="ECO:0000256" key="2">
    <source>
        <dbReference type="ARBA" id="ARBA00022679"/>
    </source>
</evidence>
<accession>A0ABD0Y755</accession>
<keyword evidence="3" id="KW-0012">Acyltransferase</keyword>
<dbReference type="AlphaFoldDB" id="A0ABD0Y755"/>
<dbReference type="PROSITE" id="PS51186">
    <property type="entry name" value="GNAT"/>
    <property type="match status" value="1"/>
</dbReference>
<evidence type="ECO:0000256" key="1">
    <source>
        <dbReference type="ARBA" id="ARBA00008694"/>
    </source>
</evidence>
<comment type="similarity">
    <text evidence="1">Belongs to the acetyltransferase family.</text>
</comment>
<evidence type="ECO:0000256" key="3">
    <source>
        <dbReference type="ARBA" id="ARBA00023315"/>
    </source>
</evidence>
<dbReference type="PANTHER" id="PTHR10545:SF29">
    <property type="entry name" value="GH14572P-RELATED"/>
    <property type="match status" value="1"/>
</dbReference>
<evidence type="ECO:0000313" key="5">
    <source>
        <dbReference type="EMBL" id="KAL1123077.1"/>
    </source>
</evidence>
<dbReference type="InterPro" id="IPR000182">
    <property type="entry name" value="GNAT_dom"/>
</dbReference>
<name>A0ABD0Y755_9HEMI</name>
<dbReference type="Pfam" id="PF00583">
    <property type="entry name" value="Acetyltransf_1"/>
    <property type="match status" value="1"/>
</dbReference>
<proteinExistence type="inferred from homology"/>
<keyword evidence="6" id="KW-1185">Reference proteome</keyword>
<dbReference type="FunFam" id="3.40.630.30:FF:000064">
    <property type="entry name" value="GNAT family acetyltransferase"/>
    <property type="match status" value="1"/>
</dbReference>
<reference evidence="5 6" key="1">
    <citation type="submission" date="2024-07" db="EMBL/GenBank/DDBJ databases">
        <title>Chromosome-level genome assembly of the water stick insect Ranatra chinensis (Heteroptera: Nepidae).</title>
        <authorList>
            <person name="Liu X."/>
        </authorList>
    </citation>
    <scope>NUCLEOTIDE SEQUENCE [LARGE SCALE GENOMIC DNA]</scope>
    <source>
        <strain evidence="5">Cailab_2021Rc</strain>
        <tissue evidence="5">Muscle</tissue>
    </source>
</reference>
<dbReference type="Proteomes" id="UP001558652">
    <property type="component" value="Unassembled WGS sequence"/>
</dbReference>
<gene>
    <name evidence="5" type="ORF">AAG570_002165</name>
</gene>
<dbReference type="InterPro" id="IPR016181">
    <property type="entry name" value="Acyl_CoA_acyltransferase"/>
</dbReference>
<feature type="domain" description="N-acetyltransferase" evidence="4">
    <location>
        <begin position="31"/>
        <end position="198"/>
    </location>
</feature>
<evidence type="ECO:0000313" key="6">
    <source>
        <dbReference type="Proteomes" id="UP001558652"/>
    </source>
</evidence>
<keyword evidence="2" id="KW-0808">Transferase</keyword>